<evidence type="ECO:0000313" key="3">
    <source>
        <dbReference type="Proteomes" id="UP000430508"/>
    </source>
</evidence>
<name>A0A857DIA2_9FIRM</name>
<keyword evidence="1" id="KW-0812">Transmembrane</keyword>
<gene>
    <name evidence="2" type="ORF">GQ588_07715</name>
</gene>
<dbReference type="Proteomes" id="UP000430508">
    <property type="component" value="Chromosome"/>
</dbReference>
<protein>
    <submittedName>
        <fullName evidence="2">YvrJ family protein</fullName>
    </submittedName>
</protein>
<organism evidence="2 3">
    <name type="scientific">Dehalobacter restrictus</name>
    <dbReference type="NCBI Taxonomy" id="55583"/>
    <lineage>
        <taxon>Bacteria</taxon>
        <taxon>Bacillati</taxon>
        <taxon>Bacillota</taxon>
        <taxon>Clostridia</taxon>
        <taxon>Eubacteriales</taxon>
        <taxon>Desulfitobacteriaceae</taxon>
        <taxon>Dehalobacter</taxon>
    </lineage>
</organism>
<evidence type="ECO:0000256" key="1">
    <source>
        <dbReference type="SAM" id="Phobius"/>
    </source>
</evidence>
<evidence type="ECO:0000313" key="2">
    <source>
        <dbReference type="EMBL" id="QHA00523.1"/>
    </source>
</evidence>
<proteinExistence type="predicted"/>
<keyword evidence="1" id="KW-1133">Transmembrane helix</keyword>
<keyword evidence="1" id="KW-0472">Membrane</keyword>
<accession>A0A857DIA2</accession>
<feature type="transmembrane region" description="Helical" evidence="1">
    <location>
        <begin position="6"/>
        <end position="26"/>
    </location>
</feature>
<sequence length="54" mass="5844">MEYDLITLIGQLGFPIAVASYTLVVLNQTVKKNTECLIEMKTLIQGMKGGAVGE</sequence>
<dbReference type="AlphaFoldDB" id="A0A857DIA2"/>
<reference evidence="2 3" key="1">
    <citation type="submission" date="2019-12" db="EMBL/GenBank/DDBJ databases">
        <title>Sequence classification of anaerobic respiratory reductive dehalogenases: First we see many, then we see few.</title>
        <authorList>
            <person name="Molenda O."/>
            <person name="Puentes Jacome L.A."/>
            <person name="Cao X."/>
            <person name="Nesbo C.L."/>
            <person name="Tang S."/>
            <person name="Morson N."/>
            <person name="Patron J."/>
            <person name="Lomheim L."/>
            <person name="Wishart D.S."/>
            <person name="Edwards E.A."/>
        </authorList>
    </citation>
    <scope>NUCLEOTIDE SEQUENCE [LARGE SCALE GENOMIC DNA]</scope>
    <source>
        <strain evidence="2 3">12DCA</strain>
    </source>
</reference>
<dbReference type="EMBL" id="CP046996">
    <property type="protein sequence ID" value="QHA00523.1"/>
    <property type="molecule type" value="Genomic_DNA"/>
</dbReference>
<dbReference type="RefSeq" id="WP_158208226.1">
    <property type="nucleotide sequence ID" value="NZ_CP046996.1"/>
</dbReference>